<protein>
    <recommendedName>
        <fullName evidence="1">Bacterial transcriptional activator domain-containing protein</fullName>
    </recommendedName>
</protein>
<sequence>MSRARVNDEYRGRFADVRCLAVVAAGGAGKTIQAQLYARAGDIPLAWLSLDRSDGSAPRLLVGLAACLDGADGARTTAVRDALRADHTADEVAAILGDSLPPDRRLLVLDECSHVYASEEAASALGVFLEYAPAETQVMLLSRTDVAWPLRRGLIEGSMSVITESVLNFTRDEVRDLVGHSDEADLLHDATGGWAAGVILGARSGFPTVAGMPEVKDFVAYLGTQLLDRLPERERAFLLDSSVAAVMTREVATALAGGEGHALWDWLSAQHLPATTSTGAAITYHSLFRTFLAEQLLARAPARHPLVVRRYATYLASVGRFEEATELLLGSGDMDAAGQVAAQAAFSLYGRADWPTLHRWVEVLGPDIVLANPLLLAASIRALHGTRRFEHVIDLIRRLDQRGGLREATDADPGLLATVAWAMQAEPRVAQRLLRKYRGDYRAEAVSFMLDAATGVTPAAPVLGSDWADVERHITWGLILQGRLSELDRLVPQDGDTAVINPNVIISPVLRGEQAKARALWRRVPPELRTRPQSRFIESFMLMSEGRMGEALATARRAVEDSRKTHFSLTAVYEVYTAYILLNLDRADDAVAMLDGVINGLSNRGETAILEWAQAFLGLAYLRAGRTREAQLILREAVRSMQTAQRRLFLPAAAACLSEAAHQAGDTHESGEMAKLAYHTASLIGSFNGLLEVIRMFPTILEREIARDPADTRWRRLFFSASAVGLTRLVSEPRADQPIYLSVQPFGLERDILFNGDRLNVGRIKIIELAAYLALHPRGVDRTKLQQELFPEASQRNGGNHFRQIIHKFTRATGIALVRQGRNQLAVQDGVWIEAVDVRFEQLLHTTSVVPGPERVQRLGEALALINGRYLESSSLQWAEERRQQIEIMEEEARLELVTLLIEQGDPIAAREECEALLALNRFCDPAYRLLLTVERSVGSESSCLAVYRRAAAALKELGLEPGYARQLLSMSSPALAVHEQA</sequence>
<evidence type="ECO:0000313" key="3">
    <source>
        <dbReference type="Proteomes" id="UP000331127"/>
    </source>
</evidence>
<dbReference type="AlphaFoldDB" id="A0A5M3WM85"/>
<evidence type="ECO:0000313" key="2">
    <source>
        <dbReference type="EMBL" id="GES09620.1"/>
    </source>
</evidence>
<dbReference type="InterPro" id="IPR059106">
    <property type="entry name" value="WHD_MalT"/>
</dbReference>
<dbReference type="EMBL" id="BLAE01000016">
    <property type="protein sequence ID" value="GES09620.1"/>
    <property type="molecule type" value="Genomic_DNA"/>
</dbReference>
<dbReference type="InterPro" id="IPR051677">
    <property type="entry name" value="AfsR-DnrI-RedD_regulator"/>
</dbReference>
<proteinExistence type="predicted"/>
<name>A0A5M3WM85_9ACTN</name>
<accession>A0A5M3WM85</accession>
<evidence type="ECO:0000259" key="1">
    <source>
        <dbReference type="SMART" id="SM01043"/>
    </source>
</evidence>
<dbReference type="Gene3D" id="1.25.40.10">
    <property type="entry name" value="Tetratricopeptide repeat domain"/>
    <property type="match status" value="2"/>
</dbReference>
<organism evidence="2 3">
    <name type="scientific">Acrocarpospora macrocephala</name>
    <dbReference type="NCBI Taxonomy" id="150177"/>
    <lineage>
        <taxon>Bacteria</taxon>
        <taxon>Bacillati</taxon>
        <taxon>Actinomycetota</taxon>
        <taxon>Actinomycetes</taxon>
        <taxon>Streptosporangiales</taxon>
        <taxon>Streptosporangiaceae</taxon>
        <taxon>Acrocarpospora</taxon>
    </lineage>
</organism>
<dbReference type="Proteomes" id="UP000331127">
    <property type="component" value="Unassembled WGS sequence"/>
</dbReference>
<dbReference type="SUPFAM" id="SSF48452">
    <property type="entry name" value="TPR-like"/>
    <property type="match status" value="2"/>
</dbReference>
<dbReference type="Pfam" id="PF25873">
    <property type="entry name" value="WHD_MalT"/>
    <property type="match status" value="1"/>
</dbReference>
<dbReference type="SMART" id="SM01043">
    <property type="entry name" value="BTAD"/>
    <property type="match status" value="1"/>
</dbReference>
<gene>
    <name evidence="2" type="ORF">Amac_032160</name>
</gene>
<comment type="caution">
    <text evidence="2">The sequence shown here is derived from an EMBL/GenBank/DDBJ whole genome shotgun (WGS) entry which is preliminary data.</text>
</comment>
<dbReference type="InterPro" id="IPR005158">
    <property type="entry name" value="BTAD"/>
</dbReference>
<keyword evidence="3" id="KW-1185">Reference proteome</keyword>
<feature type="domain" description="Bacterial transcriptional activator" evidence="1">
    <location>
        <begin position="836"/>
        <end position="969"/>
    </location>
</feature>
<dbReference type="InterPro" id="IPR011990">
    <property type="entry name" value="TPR-like_helical_dom_sf"/>
</dbReference>
<dbReference type="Pfam" id="PF03704">
    <property type="entry name" value="BTAD"/>
    <property type="match status" value="1"/>
</dbReference>
<dbReference type="PANTHER" id="PTHR35807">
    <property type="entry name" value="TRANSCRIPTIONAL REGULATOR REDD-RELATED"/>
    <property type="match status" value="1"/>
</dbReference>
<reference evidence="2 3" key="1">
    <citation type="submission" date="2019-10" db="EMBL/GenBank/DDBJ databases">
        <title>Whole genome shotgun sequence of Acrocarpospora macrocephala NBRC 16266.</title>
        <authorList>
            <person name="Ichikawa N."/>
            <person name="Kimura A."/>
            <person name="Kitahashi Y."/>
            <person name="Komaki H."/>
            <person name="Oguchi A."/>
        </authorList>
    </citation>
    <scope>NUCLEOTIDE SEQUENCE [LARGE SCALE GENOMIC DNA]</scope>
    <source>
        <strain evidence="2 3">NBRC 16266</strain>
    </source>
</reference>